<evidence type="ECO:0000313" key="1">
    <source>
        <dbReference type="EMBL" id="KYJ86832.1"/>
    </source>
</evidence>
<accession>A0A151CH14</accession>
<dbReference type="AlphaFoldDB" id="A0A151CH14"/>
<dbReference type="Proteomes" id="UP000075359">
    <property type="component" value="Unassembled WGS sequence"/>
</dbReference>
<reference evidence="1 2" key="1">
    <citation type="submission" date="2015-11" db="EMBL/GenBank/DDBJ databases">
        <title>Draft genome of Sulfurovum riftiae 1812E, a member of the Epsilonproteobacteria isolated from the tube of the deep-sea hydrothermal vent tubewom Riftia pachyptila.</title>
        <authorList>
            <person name="Vetriani C."/>
            <person name="Giovannelli D."/>
        </authorList>
    </citation>
    <scope>NUCLEOTIDE SEQUENCE [LARGE SCALE GENOMIC DNA]</scope>
    <source>
        <strain evidence="1 2">1812E</strain>
    </source>
</reference>
<evidence type="ECO:0000313" key="2">
    <source>
        <dbReference type="Proteomes" id="UP000075359"/>
    </source>
</evidence>
<dbReference type="STRING" id="1630136.AS592_08380"/>
<dbReference type="OrthoDB" id="5373110at2"/>
<organism evidence="1 2">
    <name type="scientific">Sulfurovum riftiae</name>
    <dbReference type="NCBI Taxonomy" id="1630136"/>
    <lineage>
        <taxon>Bacteria</taxon>
        <taxon>Pseudomonadati</taxon>
        <taxon>Campylobacterota</taxon>
        <taxon>Epsilonproteobacteria</taxon>
        <taxon>Campylobacterales</taxon>
        <taxon>Sulfurovaceae</taxon>
        <taxon>Sulfurovum</taxon>
    </lineage>
</organism>
<dbReference type="EMBL" id="LNKT01000012">
    <property type="protein sequence ID" value="KYJ86832.1"/>
    <property type="molecule type" value="Genomic_DNA"/>
</dbReference>
<proteinExistence type="predicted"/>
<comment type="caution">
    <text evidence="1">The sequence shown here is derived from an EMBL/GenBank/DDBJ whole genome shotgun (WGS) entry which is preliminary data.</text>
</comment>
<dbReference type="RefSeq" id="WP_067330268.1">
    <property type="nucleotide sequence ID" value="NZ_LNKT01000012.1"/>
</dbReference>
<gene>
    <name evidence="1" type="ORF">AS592_08380</name>
</gene>
<keyword evidence="2" id="KW-1185">Reference proteome</keyword>
<protein>
    <submittedName>
        <fullName evidence="1">Uncharacterized protein</fullName>
    </submittedName>
</protein>
<sequence>MTIWKYEESTETHRLVKIYREDHGEGEYMGDMDEESIREMIRKIKPDMNLDQAYGTLAYFGMLPILVTKKS</sequence>
<name>A0A151CH14_9BACT</name>